<evidence type="ECO:0000256" key="2">
    <source>
        <dbReference type="ARBA" id="ARBA00022692"/>
    </source>
</evidence>
<dbReference type="EMBL" id="JBGBPQ010000008">
    <property type="protein sequence ID" value="KAL1520331.1"/>
    <property type="molecule type" value="Genomic_DNA"/>
</dbReference>
<sequence>MARAALALCAALLAAGTTTAAETRPALARRGRPPPRDTAIEPRASSAPPGVGIGETIVQIVNNVAGAGILTLSAGMSGGVGWVPATLLCLLMGAISGYTFFIVGVACEKTGETTFKGLWSRALGSSSSWLVDASISLMCLSAAIIYSGIMGDVSTQLLSLTRLPKQLNSRGANILAISACVLLPLSLMEDLSALSFTSSLGCLAIFYTAGFIAWRALDGSYALSAIKPGDGRLLSSIAAGLEPSFKLASRWKLDASALVLCSNLGLAYIAHYNAPAFYRALERRSTKRFATAVSYAFLILSLLYTGIMLLGYSTFGDNSSANLLKNYGQADTLALLGRVATFLSLLFGFPLAMLGLRDSSRSLLEGVEGNLALLDGVRSAARAARHSPRALTVAFLSAIALIAILLTDIGAVVGVSGALLGASIVYIYPAVIYSRVMHLHALSAVHALVPLGAVLGILGVWQTLK</sequence>
<evidence type="ECO:0000256" key="6">
    <source>
        <dbReference type="SAM" id="Phobius"/>
    </source>
</evidence>
<feature type="transmembrane region" description="Helical" evidence="6">
    <location>
        <begin position="82"/>
        <end position="107"/>
    </location>
</feature>
<evidence type="ECO:0000259" key="8">
    <source>
        <dbReference type="Pfam" id="PF01490"/>
    </source>
</evidence>
<keyword evidence="3 6" id="KW-1133">Transmembrane helix</keyword>
<feature type="signal peptide" evidence="7">
    <location>
        <begin position="1"/>
        <end position="20"/>
    </location>
</feature>
<feature type="domain" description="Amino acid transporter transmembrane" evidence="8">
    <location>
        <begin position="54"/>
        <end position="444"/>
    </location>
</feature>
<reference evidence="9 10" key="1">
    <citation type="journal article" date="2024" name="Science">
        <title>Giant polyketide synthase enzymes in the biosynthesis of giant marine polyether toxins.</title>
        <authorList>
            <person name="Fallon T.R."/>
            <person name="Shende V.V."/>
            <person name="Wierzbicki I.H."/>
            <person name="Pendleton A.L."/>
            <person name="Watervoot N.F."/>
            <person name="Auber R.P."/>
            <person name="Gonzalez D.J."/>
            <person name="Wisecaver J.H."/>
            <person name="Moore B.S."/>
        </authorList>
    </citation>
    <scope>NUCLEOTIDE SEQUENCE [LARGE SCALE GENOMIC DNA]</scope>
    <source>
        <strain evidence="9 10">12B1</strain>
    </source>
</reference>
<dbReference type="PANTHER" id="PTHR22950:SF652">
    <property type="entry name" value="TRANSMEMBRANE AMINO ACID TRANSPORTER FAMILY PROTEIN"/>
    <property type="match status" value="1"/>
</dbReference>
<evidence type="ECO:0000256" key="5">
    <source>
        <dbReference type="SAM" id="MobiDB-lite"/>
    </source>
</evidence>
<evidence type="ECO:0000256" key="7">
    <source>
        <dbReference type="SAM" id="SignalP"/>
    </source>
</evidence>
<comment type="subcellular location">
    <subcellularLocation>
        <location evidence="1">Membrane</location>
        <topology evidence="1">Multi-pass membrane protein</topology>
    </subcellularLocation>
</comment>
<feature type="transmembrane region" description="Helical" evidence="6">
    <location>
        <begin position="388"/>
        <end position="406"/>
    </location>
</feature>
<accession>A0AB34JFF7</accession>
<feature type="chain" id="PRO_5044346563" description="Amino acid transporter transmembrane domain-containing protein" evidence="7">
    <location>
        <begin position="21"/>
        <end position="465"/>
    </location>
</feature>
<dbReference type="PANTHER" id="PTHR22950">
    <property type="entry name" value="AMINO ACID TRANSPORTER"/>
    <property type="match status" value="1"/>
</dbReference>
<keyword evidence="4 6" id="KW-0472">Membrane</keyword>
<evidence type="ECO:0000256" key="4">
    <source>
        <dbReference type="ARBA" id="ARBA00023136"/>
    </source>
</evidence>
<keyword evidence="7" id="KW-0732">Signal</keyword>
<evidence type="ECO:0000313" key="10">
    <source>
        <dbReference type="Proteomes" id="UP001515480"/>
    </source>
</evidence>
<dbReference type="GO" id="GO:0015179">
    <property type="term" value="F:L-amino acid transmembrane transporter activity"/>
    <property type="evidence" value="ECO:0007669"/>
    <property type="project" value="TreeGrafter"/>
</dbReference>
<feature type="transmembrane region" description="Helical" evidence="6">
    <location>
        <begin position="128"/>
        <end position="149"/>
    </location>
</feature>
<dbReference type="GO" id="GO:0016020">
    <property type="term" value="C:membrane"/>
    <property type="evidence" value="ECO:0007669"/>
    <property type="project" value="UniProtKB-SubCell"/>
</dbReference>
<feature type="transmembrane region" description="Helical" evidence="6">
    <location>
        <begin position="295"/>
        <end position="315"/>
    </location>
</feature>
<proteinExistence type="predicted"/>
<feature type="transmembrane region" description="Helical" evidence="6">
    <location>
        <begin position="412"/>
        <end position="433"/>
    </location>
</feature>
<keyword evidence="2 6" id="KW-0812">Transmembrane</keyword>
<dbReference type="InterPro" id="IPR013057">
    <property type="entry name" value="AA_transpt_TM"/>
</dbReference>
<feature type="transmembrane region" description="Helical" evidence="6">
    <location>
        <begin position="445"/>
        <end position="464"/>
    </location>
</feature>
<evidence type="ECO:0000256" key="1">
    <source>
        <dbReference type="ARBA" id="ARBA00004141"/>
    </source>
</evidence>
<protein>
    <recommendedName>
        <fullName evidence="8">Amino acid transporter transmembrane domain-containing protein</fullName>
    </recommendedName>
</protein>
<gene>
    <name evidence="9" type="ORF">AB1Y20_021921</name>
</gene>
<feature type="transmembrane region" description="Helical" evidence="6">
    <location>
        <begin position="335"/>
        <end position="356"/>
    </location>
</feature>
<dbReference type="AlphaFoldDB" id="A0AB34JFF7"/>
<keyword evidence="10" id="KW-1185">Reference proteome</keyword>
<evidence type="ECO:0000256" key="3">
    <source>
        <dbReference type="ARBA" id="ARBA00022989"/>
    </source>
</evidence>
<feature type="region of interest" description="Disordered" evidence="5">
    <location>
        <begin position="23"/>
        <end position="48"/>
    </location>
</feature>
<evidence type="ECO:0000313" key="9">
    <source>
        <dbReference type="EMBL" id="KAL1520331.1"/>
    </source>
</evidence>
<feature type="transmembrane region" description="Helical" evidence="6">
    <location>
        <begin position="194"/>
        <end position="214"/>
    </location>
</feature>
<dbReference type="Pfam" id="PF01490">
    <property type="entry name" value="Aa_trans"/>
    <property type="match status" value="1"/>
</dbReference>
<dbReference type="Proteomes" id="UP001515480">
    <property type="component" value="Unassembled WGS sequence"/>
</dbReference>
<name>A0AB34JFF7_PRYPA</name>
<comment type="caution">
    <text evidence="9">The sequence shown here is derived from an EMBL/GenBank/DDBJ whole genome shotgun (WGS) entry which is preliminary data.</text>
</comment>
<feature type="transmembrane region" description="Helical" evidence="6">
    <location>
        <begin position="169"/>
        <end position="187"/>
    </location>
</feature>
<organism evidence="9 10">
    <name type="scientific">Prymnesium parvum</name>
    <name type="common">Toxic golden alga</name>
    <dbReference type="NCBI Taxonomy" id="97485"/>
    <lineage>
        <taxon>Eukaryota</taxon>
        <taxon>Haptista</taxon>
        <taxon>Haptophyta</taxon>
        <taxon>Prymnesiophyceae</taxon>
        <taxon>Prymnesiales</taxon>
        <taxon>Prymnesiaceae</taxon>
        <taxon>Prymnesium</taxon>
    </lineage>
</organism>